<evidence type="ECO:0000256" key="1">
    <source>
        <dbReference type="SAM" id="Phobius"/>
    </source>
</evidence>
<dbReference type="SUPFAM" id="SSF49464">
    <property type="entry name" value="Carboxypeptidase regulatory domain-like"/>
    <property type="match status" value="1"/>
</dbReference>
<gene>
    <name evidence="2" type="ORF">LO744_06895</name>
</gene>
<reference evidence="2" key="1">
    <citation type="submission" date="2021-11" db="EMBL/GenBank/DDBJ databases">
        <title>Description of novel Chryseobacterium species.</title>
        <authorList>
            <person name="Saticioglu I.B."/>
            <person name="Ay H."/>
            <person name="Altun S."/>
            <person name="Duman M."/>
        </authorList>
    </citation>
    <scope>NUCLEOTIDE SEQUENCE</scope>
    <source>
        <strain evidence="2">C-17</strain>
    </source>
</reference>
<keyword evidence="3" id="KW-1185">Reference proteome</keyword>
<name>A0A9Q3YV79_9FLAO</name>
<keyword evidence="1" id="KW-0812">Transmembrane</keyword>
<sequence>MSSIYYSMKKRIIKIILAFLGILLLILFIRPQKVIYEAKVSGNIVDENGKPIQNATVSRIEEKRWKNKEWGYEEHSEFKSQTVKTDKNGSFFLDEKSRIDWFHTPLDLPFAWCNADFEVSKTGYKTYKTKFGEYQSFKKENCYACEQIEFKPKITLKNIRK</sequence>
<evidence type="ECO:0000313" key="2">
    <source>
        <dbReference type="EMBL" id="MCD1116578.1"/>
    </source>
</evidence>
<comment type="caution">
    <text evidence="2">The sequence shown here is derived from an EMBL/GenBank/DDBJ whole genome shotgun (WGS) entry which is preliminary data.</text>
</comment>
<feature type="transmembrane region" description="Helical" evidence="1">
    <location>
        <begin position="12"/>
        <end position="29"/>
    </location>
</feature>
<dbReference type="EMBL" id="JAJNAY010000001">
    <property type="protein sequence ID" value="MCD1116578.1"/>
    <property type="molecule type" value="Genomic_DNA"/>
</dbReference>
<dbReference type="Gene3D" id="2.60.40.1120">
    <property type="entry name" value="Carboxypeptidase-like, regulatory domain"/>
    <property type="match status" value="1"/>
</dbReference>
<dbReference type="InterPro" id="IPR008969">
    <property type="entry name" value="CarboxyPept-like_regulatory"/>
</dbReference>
<keyword evidence="1" id="KW-1133">Transmembrane helix</keyword>
<protein>
    <recommendedName>
        <fullName evidence="4">Carboxypeptidase regulatory-like domain-containing protein</fullName>
    </recommendedName>
</protein>
<dbReference type="AlphaFoldDB" id="A0A9Q3YV79"/>
<keyword evidence="1" id="KW-0472">Membrane</keyword>
<dbReference type="Proteomes" id="UP001108025">
    <property type="component" value="Unassembled WGS sequence"/>
</dbReference>
<proteinExistence type="predicted"/>
<accession>A0A9Q3YV79</accession>
<evidence type="ECO:0008006" key="4">
    <source>
        <dbReference type="Google" id="ProtNLM"/>
    </source>
</evidence>
<dbReference type="RefSeq" id="WP_230668326.1">
    <property type="nucleotide sequence ID" value="NZ_JAJNAY010000001.1"/>
</dbReference>
<evidence type="ECO:0000313" key="3">
    <source>
        <dbReference type="Proteomes" id="UP001108025"/>
    </source>
</evidence>
<organism evidence="2 3">
    <name type="scientific">Chryseobacterium turcicum</name>
    <dbReference type="NCBI Taxonomy" id="2898076"/>
    <lineage>
        <taxon>Bacteria</taxon>
        <taxon>Pseudomonadati</taxon>
        <taxon>Bacteroidota</taxon>
        <taxon>Flavobacteriia</taxon>
        <taxon>Flavobacteriales</taxon>
        <taxon>Weeksellaceae</taxon>
        <taxon>Chryseobacterium group</taxon>
        <taxon>Chryseobacterium</taxon>
    </lineage>
</organism>